<feature type="domain" description="PID" evidence="2">
    <location>
        <begin position="30"/>
        <end position="174"/>
    </location>
</feature>
<dbReference type="GO" id="GO:0050998">
    <property type="term" value="F:nitric-oxide synthase binding"/>
    <property type="evidence" value="ECO:0007669"/>
    <property type="project" value="TreeGrafter"/>
</dbReference>
<dbReference type="Gene3D" id="2.30.29.30">
    <property type="entry name" value="Pleckstrin-homology domain (PH domain)/Phosphotyrosine-binding domain (PTB)"/>
    <property type="match status" value="1"/>
</dbReference>
<reference evidence="3 4" key="1">
    <citation type="journal article" date="2021" name="J. Hered.">
        <title>A chromosome-level genome assembly of the parasitoid wasp, Cotesia glomerata (Hymenoptera: Braconidae).</title>
        <authorList>
            <person name="Pinto B.J."/>
            <person name="Weis J.J."/>
            <person name="Gamble T."/>
            <person name="Ode P.J."/>
            <person name="Paul R."/>
            <person name="Zaspel J.M."/>
        </authorList>
    </citation>
    <scope>NUCLEOTIDE SEQUENCE [LARGE SCALE GENOMIC DNA]</scope>
    <source>
        <strain evidence="3">CgM1</strain>
    </source>
</reference>
<dbReference type="Pfam" id="PF00640">
    <property type="entry name" value="PID"/>
    <property type="match status" value="1"/>
</dbReference>
<dbReference type="SMART" id="SM00462">
    <property type="entry name" value="PTB"/>
    <property type="match status" value="1"/>
</dbReference>
<dbReference type="FunFam" id="2.30.29.30:FF:000124">
    <property type="entry name" value="carboxyl-terminal PDZ ligand of neuronal nitric oxide synthase protein-like"/>
    <property type="match status" value="1"/>
</dbReference>
<organism evidence="3 4">
    <name type="scientific">Cotesia glomerata</name>
    <name type="common">Lepidopteran parasitic wasp</name>
    <name type="synonym">Apanteles glomeratus</name>
    <dbReference type="NCBI Taxonomy" id="32391"/>
    <lineage>
        <taxon>Eukaryota</taxon>
        <taxon>Metazoa</taxon>
        <taxon>Ecdysozoa</taxon>
        <taxon>Arthropoda</taxon>
        <taxon>Hexapoda</taxon>
        <taxon>Insecta</taxon>
        <taxon>Pterygota</taxon>
        <taxon>Neoptera</taxon>
        <taxon>Endopterygota</taxon>
        <taxon>Hymenoptera</taxon>
        <taxon>Apocrita</taxon>
        <taxon>Ichneumonoidea</taxon>
        <taxon>Braconidae</taxon>
        <taxon>Microgastrinae</taxon>
        <taxon>Cotesia</taxon>
    </lineage>
</organism>
<dbReference type="Proteomes" id="UP000826195">
    <property type="component" value="Unassembled WGS sequence"/>
</dbReference>
<protein>
    <submittedName>
        <fullName evidence="3">Carboxyl-terminal PDZ ligand of neuronal nitric oxide synthase protein</fullName>
    </submittedName>
</protein>
<dbReference type="InterPro" id="IPR006020">
    <property type="entry name" value="PTB/PI_dom"/>
</dbReference>
<dbReference type="InterPro" id="IPR051133">
    <property type="entry name" value="Adapter_Engulfment-Domain"/>
</dbReference>
<keyword evidence="4" id="KW-1185">Reference proteome</keyword>
<dbReference type="PANTHER" id="PTHR11232:SF17">
    <property type="entry name" value="CAPON-LIKE PROTEIN"/>
    <property type="match status" value="1"/>
</dbReference>
<evidence type="ECO:0000313" key="3">
    <source>
        <dbReference type="EMBL" id="KAH0534924.1"/>
    </source>
</evidence>
<dbReference type="PROSITE" id="PS01179">
    <property type="entry name" value="PID"/>
    <property type="match status" value="1"/>
</dbReference>
<gene>
    <name evidence="3" type="primary">NOS1AP</name>
    <name evidence="3" type="ORF">KQX54_010253</name>
</gene>
<proteinExistence type="predicted"/>
<keyword evidence="1" id="KW-0175">Coiled coil</keyword>
<dbReference type="CDD" id="cd01270">
    <property type="entry name" value="PTB_CAPON-like"/>
    <property type="match status" value="1"/>
</dbReference>
<sequence>MPSKKQYNLVRNDEYDTRIPLHSEEAFHRGIVFHAKFIGSIEVPRPTSRVEIVAAMRRIRYEFKAKGIKKKKVTLEVSVDGLKVTLGKKKKKQQWIDENKAFQMHYPIYRIFYVSHDSHDLKIFSYIARDSNSNSFKCNVFKSSKKSQAMRVVRTVGQAFEVCHKLSLNATSEQRDQDIDKEREHTLEHDDDHPLHNDNYDDEMTNERSPIIQPRIPSPSIHKDMSLMCDGENLVQDHPLDVAPCGVRAHGSSASPMRQSPSVNFIFNS</sequence>
<dbReference type="EMBL" id="JAHXZJ010002982">
    <property type="protein sequence ID" value="KAH0534924.1"/>
    <property type="molecule type" value="Genomic_DNA"/>
</dbReference>
<dbReference type="PANTHER" id="PTHR11232">
    <property type="entry name" value="PHOSPHOTYROSINE INTERACTION DOMAIN-CONTAINING FAMILY MEMBER"/>
    <property type="match status" value="1"/>
</dbReference>
<evidence type="ECO:0000313" key="4">
    <source>
        <dbReference type="Proteomes" id="UP000826195"/>
    </source>
</evidence>
<evidence type="ECO:0000256" key="1">
    <source>
        <dbReference type="ARBA" id="ARBA00023054"/>
    </source>
</evidence>
<evidence type="ECO:0000259" key="2">
    <source>
        <dbReference type="PROSITE" id="PS01179"/>
    </source>
</evidence>
<dbReference type="SUPFAM" id="SSF50729">
    <property type="entry name" value="PH domain-like"/>
    <property type="match status" value="1"/>
</dbReference>
<dbReference type="AlphaFoldDB" id="A0AAV7HUU8"/>
<accession>A0AAV7HUU8</accession>
<comment type="caution">
    <text evidence="3">The sequence shown here is derived from an EMBL/GenBank/DDBJ whole genome shotgun (WGS) entry which is preliminary data.</text>
</comment>
<dbReference type="InterPro" id="IPR011993">
    <property type="entry name" value="PH-like_dom_sf"/>
</dbReference>
<name>A0AAV7HUU8_COTGL</name>